<dbReference type="EMBL" id="LGRX02016105">
    <property type="protein sequence ID" value="KAK3262565.1"/>
    <property type="molecule type" value="Genomic_DNA"/>
</dbReference>
<dbReference type="PANTHER" id="PTHR46472:SF1">
    <property type="entry name" value="NUCLEOREDOXIN"/>
    <property type="match status" value="1"/>
</dbReference>
<evidence type="ECO:0000313" key="3">
    <source>
        <dbReference type="Proteomes" id="UP001190700"/>
    </source>
</evidence>
<accession>A0AAE0KW27</accession>
<dbReference type="GO" id="GO:0031397">
    <property type="term" value="P:negative regulation of protein ubiquitination"/>
    <property type="evidence" value="ECO:0007669"/>
    <property type="project" value="TreeGrafter"/>
</dbReference>
<proteinExistence type="predicted"/>
<dbReference type="GO" id="GO:0030178">
    <property type="term" value="P:negative regulation of Wnt signaling pathway"/>
    <property type="evidence" value="ECO:0007669"/>
    <property type="project" value="TreeGrafter"/>
</dbReference>
<dbReference type="GO" id="GO:0004791">
    <property type="term" value="F:thioredoxin-disulfide reductase (NADPH) activity"/>
    <property type="evidence" value="ECO:0007669"/>
    <property type="project" value="TreeGrafter"/>
</dbReference>
<dbReference type="Proteomes" id="UP001190700">
    <property type="component" value="Unassembled WGS sequence"/>
</dbReference>
<dbReference type="PANTHER" id="PTHR46472">
    <property type="entry name" value="NUCLEOREDOXIN"/>
    <property type="match status" value="1"/>
</dbReference>
<organism evidence="2 3">
    <name type="scientific">Cymbomonas tetramitiformis</name>
    <dbReference type="NCBI Taxonomy" id="36881"/>
    <lineage>
        <taxon>Eukaryota</taxon>
        <taxon>Viridiplantae</taxon>
        <taxon>Chlorophyta</taxon>
        <taxon>Pyramimonadophyceae</taxon>
        <taxon>Pyramimonadales</taxon>
        <taxon>Pyramimonadaceae</taxon>
        <taxon>Cymbomonas</taxon>
    </lineage>
</organism>
<dbReference type="InterPro" id="IPR012336">
    <property type="entry name" value="Thioredoxin-like_fold"/>
</dbReference>
<evidence type="ECO:0000313" key="2">
    <source>
        <dbReference type="EMBL" id="KAK3262565.1"/>
    </source>
</evidence>
<dbReference type="Pfam" id="PF13905">
    <property type="entry name" value="Thioredoxin_8"/>
    <property type="match status" value="1"/>
</dbReference>
<comment type="caution">
    <text evidence="2">The sequence shown here is derived from an EMBL/GenBank/DDBJ whole genome shotgun (WGS) entry which is preliminary data.</text>
</comment>
<reference evidence="2 3" key="1">
    <citation type="journal article" date="2015" name="Genome Biol. Evol.">
        <title>Comparative Genomics of a Bacterivorous Green Alga Reveals Evolutionary Causalities and Consequences of Phago-Mixotrophic Mode of Nutrition.</title>
        <authorList>
            <person name="Burns J.A."/>
            <person name="Paasch A."/>
            <person name="Narechania A."/>
            <person name="Kim E."/>
        </authorList>
    </citation>
    <scope>NUCLEOTIDE SEQUENCE [LARGE SCALE GENOMIC DNA]</scope>
    <source>
        <strain evidence="2 3">PLY_AMNH</strain>
    </source>
</reference>
<dbReference type="GO" id="GO:0005634">
    <property type="term" value="C:nucleus"/>
    <property type="evidence" value="ECO:0007669"/>
    <property type="project" value="TreeGrafter"/>
</dbReference>
<keyword evidence="3" id="KW-1185">Reference proteome</keyword>
<sequence>MMAGRPVFVSNLGDVSPEALATFEGLTSFTEIFGDTLCKKGLDGEILTGNTEELLGGKVICLIFDALWATGASTDANLEYLVKCYRTYKSRGLDFEVIFVSHDKTAEDFAELYGVMPWLALPFDALERRRLVTLRYKAYSGIPHKALVNVDSSIIALDVKALYEDEEGGNFPWLPKPPKPFSELLGNKFQSKSGEVALSDLVDKKIGLYFCRLSTAERPPQPLKLMAAYERLQDKFEVIVVDSSRTPGQGSWDPEPDLAVFENRFAALPFKFCIPFGDPRSLDLVHRFHLRVIGNTSPPLSDNALLMLADHQTGDVLNVNALTILEEEDETDAGVRFPWPARPIADFEGAEGKCLGWSWDTSRAMSLILFTDHVDAESRERAKAALEPIAREYMPRVNFDGEQHILFFMAGADPATKDIRELLHIPDDGVVLVMRVQPPPGADDDISDFFYSVPEQVTEQAIRDFITDPRGATRIQV</sequence>
<evidence type="ECO:0000259" key="1">
    <source>
        <dbReference type="Pfam" id="PF13905"/>
    </source>
</evidence>
<feature type="domain" description="Thioredoxin-like fold" evidence="1">
    <location>
        <begin position="57"/>
        <end position="149"/>
    </location>
</feature>
<gene>
    <name evidence="2" type="ORF">CYMTET_28586</name>
</gene>
<dbReference type="Gene3D" id="3.40.30.10">
    <property type="entry name" value="Glutaredoxin"/>
    <property type="match status" value="1"/>
</dbReference>
<dbReference type="AlphaFoldDB" id="A0AAE0KW27"/>
<name>A0AAE0KW27_9CHLO</name>
<protein>
    <recommendedName>
        <fullName evidence="1">Thioredoxin-like fold domain-containing protein</fullName>
    </recommendedName>
</protein>